<comment type="caution">
    <text evidence="1">The sequence shown here is derived from an EMBL/GenBank/DDBJ whole genome shotgun (WGS) entry which is preliminary data.</text>
</comment>
<evidence type="ECO:0000313" key="2">
    <source>
        <dbReference type="Proteomes" id="UP000334820"/>
    </source>
</evidence>
<feature type="non-terminal residue" evidence="1">
    <location>
        <position position="1"/>
    </location>
</feature>
<gene>
    <name evidence="1" type="ORF">KTAU_37720</name>
</gene>
<keyword evidence="2" id="KW-1185">Reference proteome</keyword>
<protein>
    <submittedName>
        <fullName evidence="1">Uncharacterized protein</fullName>
    </submittedName>
</protein>
<name>A0A5J4KHB1_9CHLR</name>
<dbReference type="Proteomes" id="UP000334820">
    <property type="component" value="Unassembled WGS sequence"/>
</dbReference>
<organism evidence="1 2">
    <name type="scientific">Thermogemmatispora aurantia</name>
    <dbReference type="NCBI Taxonomy" id="2045279"/>
    <lineage>
        <taxon>Bacteria</taxon>
        <taxon>Bacillati</taxon>
        <taxon>Chloroflexota</taxon>
        <taxon>Ktedonobacteria</taxon>
        <taxon>Thermogemmatisporales</taxon>
        <taxon>Thermogemmatisporaceae</taxon>
        <taxon>Thermogemmatispora</taxon>
    </lineage>
</organism>
<sequence>RQEPCRHRPLQAAQLLPRPDHLRRQPFLLGQPARRQAHLRLLRQG</sequence>
<proteinExistence type="predicted"/>
<reference evidence="1 2" key="1">
    <citation type="journal article" date="2019" name="Int. J. Syst. Evol. Microbiol.">
        <title>Thermogemmatispora aurantia sp. nov. and Thermogemmatispora argillosa sp. nov., within the class Ktedonobacteria, and emended description of the genus Thermogemmatispora.</title>
        <authorList>
            <person name="Zheng Y."/>
            <person name="Wang C.M."/>
            <person name="Sakai Y."/>
            <person name="Abe K."/>
            <person name="Yokota A."/>
            <person name="Yabe S."/>
        </authorList>
    </citation>
    <scope>NUCLEOTIDE SEQUENCE [LARGE SCALE GENOMIC DNA]</scope>
    <source>
        <strain evidence="1 2">A1-2</strain>
    </source>
</reference>
<dbReference type="AlphaFoldDB" id="A0A5J4KHB1"/>
<evidence type="ECO:0000313" key="1">
    <source>
        <dbReference type="EMBL" id="GER85136.1"/>
    </source>
</evidence>
<dbReference type="EMBL" id="BKZV01000006">
    <property type="protein sequence ID" value="GER85136.1"/>
    <property type="molecule type" value="Genomic_DNA"/>
</dbReference>
<accession>A0A5J4KHB1</accession>